<keyword evidence="1" id="KW-1133">Transmembrane helix</keyword>
<feature type="transmembrane region" description="Helical" evidence="1">
    <location>
        <begin position="6"/>
        <end position="31"/>
    </location>
</feature>
<accession>Q6JT42</accession>
<dbReference type="EMBL" id="AY309258">
    <property type="protein sequence ID" value="AAP51136.1"/>
    <property type="molecule type" value="Genomic_DNA"/>
</dbReference>
<gene>
    <name evidence="2" type="primary">ATP8</name>
</gene>
<geneLocation type="mitochondrion" evidence="2"/>
<reference evidence="2" key="1">
    <citation type="journal article" date="2005" name="J. Mol. Evol.">
        <title>The mitochondrial sequences of Heptathela hangzhouensis and Ornithoctonus huwena reveal unique gene arrangements and atypical tRNAs.</title>
        <authorList>
            <person name="Qiu Y."/>
            <person name="Song D."/>
            <person name="Zhou K."/>
            <person name="Sun H."/>
        </authorList>
    </citation>
    <scope>NUCLEOTIDE SEQUENCE</scope>
</reference>
<evidence type="ECO:0000313" key="2">
    <source>
        <dbReference type="EMBL" id="AAP51136.1"/>
    </source>
</evidence>
<protein>
    <submittedName>
        <fullName evidence="2">ATP synthase F0 subunit 8</fullName>
    </submittedName>
</protein>
<proteinExistence type="predicted"/>
<dbReference type="RefSeq" id="YP_025726.1">
    <property type="nucleotide sequence ID" value="NC_005924.1"/>
</dbReference>
<sequence>MPQTAPLYWFMSPIFILTIIVILIYNHYLYYFSLLSNKNYKSFHSIWSW</sequence>
<keyword evidence="2" id="KW-0496">Mitochondrion</keyword>
<dbReference type="CTD" id="4509"/>
<dbReference type="GeneID" id="2847101"/>
<evidence type="ECO:0000256" key="1">
    <source>
        <dbReference type="SAM" id="Phobius"/>
    </source>
</evidence>
<organism evidence="2">
    <name type="scientific">Songthela hangzhouensis</name>
    <dbReference type="NCBI Taxonomy" id="1649374"/>
    <lineage>
        <taxon>Eukaryota</taxon>
        <taxon>Metazoa</taxon>
        <taxon>Ecdysozoa</taxon>
        <taxon>Arthropoda</taxon>
        <taxon>Chelicerata</taxon>
        <taxon>Arachnida</taxon>
        <taxon>Araneae</taxon>
        <taxon>Mesothelae</taxon>
        <taxon>Liphistiidae</taxon>
        <taxon>Songthela</taxon>
    </lineage>
</organism>
<name>Q6JT42_9ARAC</name>
<dbReference type="AlphaFoldDB" id="Q6JT42"/>
<keyword evidence="1" id="KW-0472">Membrane</keyword>
<keyword evidence="1" id="KW-0812">Transmembrane</keyword>